<feature type="binding site" evidence="13 15">
    <location>
        <begin position="355"/>
        <end position="358"/>
    </location>
    <ligand>
        <name>ATP</name>
        <dbReference type="ChEBI" id="CHEBI:30616"/>
    </ligand>
</feature>
<keyword evidence="18" id="KW-1185">Reference proteome</keyword>
<feature type="binding site" evidence="13">
    <location>
        <position position="153"/>
    </location>
    <ligand>
        <name>substrate</name>
    </ligand>
</feature>
<keyword evidence="11 13" id="KW-0067">ATP-binding</keyword>
<dbReference type="EC" id="2.7.2.3" evidence="5 13"/>
<feature type="binding site" evidence="13 15">
    <location>
        <position position="325"/>
    </location>
    <ligand>
        <name>ATP</name>
        <dbReference type="ChEBI" id="CHEBI:30616"/>
    </ligand>
</feature>
<dbReference type="GO" id="GO:0006094">
    <property type="term" value="P:gluconeogenesis"/>
    <property type="evidence" value="ECO:0007669"/>
    <property type="project" value="TreeGrafter"/>
</dbReference>
<evidence type="ECO:0000256" key="6">
    <source>
        <dbReference type="ARBA" id="ARBA00016471"/>
    </source>
</evidence>
<comment type="catalytic activity">
    <reaction evidence="1 13 16">
        <text>(2R)-3-phosphoglycerate + ATP = (2R)-3-phospho-glyceroyl phosphate + ADP</text>
        <dbReference type="Rhea" id="RHEA:14801"/>
        <dbReference type="ChEBI" id="CHEBI:30616"/>
        <dbReference type="ChEBI" id="CHEBI:57604"/>
        <dbReference type="ChEBI" id="CHEBI:58272"/>
        <dbReference type="ChEBI" id="CHEBI:456216"/>
        <dbReference type="EC" id="2.7.2.3"/>
    </reaction>
</comment>
<dbReference type="GO" id="GO:0006096">
    <property type="term" value="P:glycolytic process"/>
    <property type="evidence" value="ECO:0007669"/>
    <property type="project" value="UniProtKB-UniRule"/>
</dbReference>
<dbReference type="HAMAP" id="MF_00145">
    <property type="entry name" value="Phosphoglyc_kinase"/>
    <property type="match status" value="1"/>
</dbReference>
<proteinExistence type="inferred from homology"/>
<dbReference type="GO" id="GO:0043531">
    <property type="term" value="F:ADP binding"/>
    <property type="evidence" value="ECO:0007669"/>
    <property type="project" value="TreeGrafter"/>
</dbReference>
<dbReference type="OrthoDB" id="9808460at2"/>
<dbReference type="InterPro" id="IPR001576">
    <property type="entry name" value="Phosphoglycerate_kinase"/>
</dbReference>
<comment type="pathway">
    <text evidence="2 13">Carbohydrate degradation; glycolysis; pyruvate from D-glyceraldehyde 3-phosphate: step 2/5.</text>
</comment>
<dbReference type="RefSeq" id="WP_108885363.1">
    <property type="nucleotide sequence ID" value="NZ_OMOJ01000002.1"/>
</dbReference>
<feature type="binding site" evidence="13 14">
    <location>
        <begin position="22"/>
        <end position="24"/>
    </location>
    <ligand>
        <name>substrate</name>
    </ligand>
</feature>
<dbReference type="FunFam" id="3.40.50.1260:FF:000031">
    <property type="entry name" value="Phosphoglycerate kinase 1"/>
    <property type="match status" value="1"/>
</dbReference>
<keyword evidence="9 13" id="KW-0547">Nucleotide-binding</keyword>
<gene>
    <name evidence="17" type="primary">pgk_1</name>
    <name evidence="13" type="synonym">pgk</name>
    <name evidence="17" type="ORF">PRI8871_01287</name>
</gene>
<dbReference type="PANTHER" id="PTHR11406:SF23">
    <property type="entry name" value="PHOSPHOGLYCERATE KINASE 1, CHLOROPLASTIC-RELATED"/>
    <property type="match status" value="1"/>
</dbReference>
<organism evidence="17 18">
    <name type="scientific">Pseudoprimorskyibacter insulae</name>
    <dbReference type="NCBI Taxonomy" id="1695997"/>
    <lineage>
        <taxon>Bacteria</taxon>
        <taxon>Pseudomonadati</taxon>
        <taxon>Pseudomonadota</taxon>
        <taxon>Alphaproteobacteria</taxon>
        <taxon>Rhodobacterales</taxon>
        <taxon>Paracoccaceae</taxon>
        <taxon>Pseudoprimorskyibacter</taxon>
    </lineage>
</organism>
<evidence type="ECO:0000313" key="17">
    <source>
        <dbReference type="EMBL" id="SPF79491.1"/>
    </source>
</evidence>
<feature type="binding site" evidence="14">
    <location>
        <position position="120"/>
    </location>
    <ligand>
        <name>(2R)-3-phosphoglycerate</name>
        <dbReference type="ChEBI" id="CHEBI:58272"/>
    </ligand>
</feature>
<keyword evidence="10 13" id="KW-0418">Kinase</keyword>
<evidence type="ECO:0000256" key="14">
    <source>
        <dbReference type="PIRSR" id="PIRSR000724-1"/>
    </source>
</evidence>
<evidence type="ECO:0000256" key="4">
    <source>
        <dbReference type="ARBA" id="ARBA00011245"/>
    </source>
</evidence>
<name>A0A2R8ATW2_9RHOB</name>
<dbReference type="PROSITE" id="PS00111">
    <property type="entry name" value="PGLYCERATE_KINASE"/>
    <property type="match status" value="1"/>
</dbReference>
<feature type="binding site" evidence="13">
    <location>
        <position position="120"/>
    </location>
    <ligand>
        <name>substrate</name>
    </ligand>
</feature>
<comment type="subunit">
    <text evidence="4 13">Monomer.</text>
</comment>
<feature type="binding site" evidence="13 15">
    <location>
        <position position="203"/>
    </location>
    <ligand>
        <name>ATP</name>
        <dbReference type="ChEBI" id="CHEBI:30616"/>
    </ligand>
</feature>
<dbReference type="FunFam" id="3.40.50.1260:FF:000006">
    <property type="entry name" value="Phosphoglycerate kinase"/>
    <property type="match status" value="1"/>
</dbReference>
<accession>A0A2R8ATW2</accession>
<evidence type="ECO:0000313" key="18">
    <source>
        <dbReference type="Proteomes" id="UP000244904"/>
    </source>
</evidence>
<keyword evidence="7 13" id="KW-0963">Cytoplasm</keyword>
<keyword evidence="12 13" id="KW-0324">Glycolysis</keyword>
<evidence type="ECO:0000256" key="15">
    <source>
        <dbReference type="PIRSR" id="PIRSR000724-2"/>
    </source>
</evidence>
<evidence type="ECO:0000256" key="3">
    <source>
        <dbReference type="ARBA" id="ARBA00008982"/>
    </source>
</evidence>
<feature type="binding site" evidence="13">
    <location>
        <position position="37"/>
    </location>
    <ligand>
        <name>substrate</name>
    </ligand>
</feature>
<feature type="binding site" evidence="13 14">
    <location>
        <begin position="60"/>
        <end position="63"/>
    </location>
    <ligand>
        <name>substrate</name>
    </ligand>
</feature>
<evidence type="ECO:0000256" key="16">
    <source>
        <dbReference type="RuleBase" id="RU000532"/>
    </source>
</evidence>
<dbReference type="PANTHER" id="PTHR11406">
    <property type="entry name" value="PHOSPHOGLYCERATE KINASE"/>
    <property type="match status" value="1"/>
</dbReference>
<protein>
    <recommendedName>
        <fullName evidence="6 13">Phosphoglycerate kinase</fullName>
        <ecNumber evidence="5 13">2.7.2.3</ecNumber>
    </recommendedName>
</protein>
<reference evidence="18" key="1">
    <citation type="submission" date="2018-03" db="EMBL/GenBank/DDBJ databases">
        <authorList>
            <person name="Rodrigo-Torres L."/>
            <person name="Arahal R. D."/>
            <person name="Lucena T."/>
        </authorList>
    </citation>
    <scope>NUCLEOTIDE SEQUENCE [LARGE SCALE GENOMIC DNA]</scope>
    <source>
        <strain evidence="18">CECT 8871</strain>
    </source>
</reference>
<evidence type="ECO:0000256" key="10">
    <source>
        <dbReference type="ARBA" id="ARBA00022777"/>
    </source>
</evidence>
<dbReference type="AlphaFoldDB" id="A0A2R8ATW2"/>
<keyword evidence="8 13" id="KW-0808">Transferase</keyword>
<evidence type="ECO:0000256" key="7">
    <source>
        <dbReference type="ARBA" id="ARBA00022490"/>
    </source>
</evidence>
<dbReference type="Gene3D" id="3.40.50.1260">
    <property type="entry name" value="Phosphoglycerate kinase, N-terminal domain"/>
    <property type="match status" value="2"/>
</dbReference>
<dbReference type="EMBL" id="OMOJ01000002">
    <property type="protein sequence ID" value="SPF79491.1"/>
    <property type="molecule type" value="Genomic_DNA"/>
</dbReference>
<evidence type="ECO:0000256" key="5">
    <source>
        <dbReference type="ARBA" id="ARBA00013061"/>
    </source>
</evidence>
<evidence type="ECO:0000256" key="11">
    <source>
        <dbReference type="ARBA" id="ARBA00022840"/>
    </source>
</evidence>
<dbReference type="InterPro" id="IPR036043">
    <property type="entry name" value="Phosphoglycerate_kinase_sf"/>
</dbReference>
<dbReference type="GO" id="GO:0005524">
    <property type="term" value="F:ATP binding"/>
    <property type="evidence" value="ECO:0007669"/>
    <property type="project" value="UniProtKB-KW"/>
</dbReference>
<evidence type="ECO:0000256" key="8">
    <source>
        <dbReference type="ARBA" id="ARBA00022679"/>
    </source>
</evidence>
<comment type="caution">
    <text evidence="13">Lacks conserved residue(s) required for the propagation of feature annotation.</text>
</comment>
<evidence type="ECO:0000256" key="9">
    <source>
        <dbReference type="ARBA" id="ARBA00022741"/>
    </source>
</evidence>
<sequence length="403" mass="41903">MNRFRTLSGVDLRGKRVLVRADLNVPVEDGQVTDATRIDRFAAGMRPLLEQGARIVILTHFGRPKANVLDPAFSVDKLRPALAKALDRPVAFSDVCIGASAEALAERMKDGQVLLCENLRYHAGEMANDPQFVRDLARLGDIYVNDAFSCAHRAHASTTGLAHVLPSFAGPLLQEELSALSAALDAPSRPSVAIVGGAKVSTKIAVLKNLVTRLDHVIIGGGMANTFLFADGAVMGLSLHEAGEVDTVREIRAQAAASGCTIHLPSDAVIATEFSASAEARVVAPNACPANAMILDAGPASVAAFAAVLEECRTILWNGPLGAFELAPFAAATRGLAQVAARLTQTGQTVSVAGGGDTVAALNAARVTDQFTYVSTAGGAFLEWLEGKTLPGIAALQSAAHAA</sequence>
<feature type="binding site" evidence="14">
    <location>
        <position position="153"/>
    </location>
    <ligand>
        <name>(2R)-3-phosphoglycerate</name>
        <dbReference type="ChEBI" id="CHEBI:58272"/>
    </ligand>
</feature>
<evidence type="ECO:0000256" key="1">
    <source>
        <dbReference type="ARBA" id="ARBA00000642"/>
    </source>
</evidence>
<dbReference type="SUPFAM" id="SSF53748">
    <property type="entry name" value="Phosphoglycerate kinase"/>
    <property type="match status" value="1"/>
</dbReference>
<comment type="subcellular location">
    <subcellularLocation>
        <location evidence="13">Cytoplasm</location>
    </subcellularLocation>
</comment>
<dbReference type="GO" id="GO:0004618">
    <property type="term" value="F:phosphoglycerate kinase activity"/>
    <property type="evidence" value="ECO:0007669"/>
    <property type="project" value="UniProtKB-UniRule"/>
</dbReference>
<evidence type="ECO:0000256" key="12">
    <source>
        <dbReference type="ARBA" id="ARBA00023152"/>
    </source>
</evidence>
<dbReference type="GO" id="GO:0005829">
    <property type="term" value="C:cytosol"/>
    <property type="evidence" value="ECO:0007669"/>
    <property type="project" value="TreeGrafter"/>
</dbReference>
<evidence type="ECO:0000256" key="2">
    <source>
        <dbReference type="ARBA" id="ARBA00004838"/>
    </source>
</evidence>
<dbReference type="PRINTS" id="PR00477">
    <property type="entry name" value="PHGLYCKINASE"/>
</dbReference>
<dbReference type="UniPathway" id="UPA00109">
    <property type="reaction ID" value="UER00185"/>
</dbReference>
<feature type="binding site" evidence="14">
    <location>
        <position position="37"/>
    </location>
    <ligand>
        <name>(2R)-3-phosphoglycerate</name>
        <dbReference type="ChEBI" id="CHEBI:58272"/>
    </ligand>
</feature>
<dbReference type="Proteomes" id="UP000244904">
    <property type="component" value="Unassembled WGS sequence"/>
</dbReference>
<dbReference type="InterPro" id="IPR015911">
    <property type="entry name" value="Phosphoglycerate_kinase_CS"/>
</dbReference>
<comment type="similarity">
    <text evidence="3 13 16">Belongs to the phosphoglycerate kinase family.</text>
</comment>
<dbReference type="InterPro" id="IPR015824">
    <property type="entry name" value="Phosphoglycerate_kinase_N"/>
</dbReference>
<evidence type="ECO:0000256" key="13">
    <source>
        <dbReference type="HAMAP-Rule" id="MF_00145"/>
    </source>
</evidence>
<dbReference type="Pfam" id="PF00162">
    <property type="entry name" value="PGK"/>
    <property type="match status" value="1"/>
</dbReference>
<dbReference type="PIRSF" id="PIRSF000724">
    <property type="entry name" value="Pgk"/>
    <property type="match status" value="1"/>
</dbReference>